<gene>
    <name evidence="2" type="ORF">Anapl_02252</name>
</gene>
<feature type="region of interest" description="Disordered" evidence="1">
    <location>
        <begin position="115"/>
        <end position="156"/>
    </location>
</feature>
<dbReference type="AlphaFoldDB" id="R0K0V3"/>
<organism evidence="2 3">
    <name type="scientific">Anas platyrhynchos</name>
    <name type="common">Mallard</name>
    <name type="synonym">Anas boschas</name>
    <dbReference type="NCBI Taxonomy" id="8839"/>
    <lineage>
        <taxon>Eukaryota</taxon>
        <taxon>Metazoa</taxon>
        <taxon>Chordata</taxon>
        <taxon>Craniata</taxon>
        <taxon>Vertebrata</taxon>
        <taxon>Euteleostomi</taxon>
        <taxon>Archelosauria</taxon>
        <taxon>Archosauria</taxon>
        <taxon>Dinosauria</taxon>
        <taxon>Saurischia</taxon>
        <taxon>Theropoda</taxon>
        <taxon>Coelurosauria</taxon>
        <taxon>Aves</taxon>
        <taxon>Neognathae</taxon>
        <taxon>Galloanserae</taxon>
        <taxon>Anseriformes</taxon>
        <taxon>Anatidae</taxon>
        <taxon>Anatinae</taxon>
        <taxon>Anas</taxon>
    </lineage>
</organism>
<name>R0K0V3_ANAPL</name>
<accession>R0K0V3</accession>
<evidence type="ECO:0000313" key="2">
    <source>
        <dbReference type="EMBL" id="EOB03561.1"/>
    </source>
</evidence>
<keyword evidence="3" id="KW-1185">Reference proteome</keyword>
<proteinExistence type="predicted"/>
<reference evidence="3" key="1">
    <citation type="journal article" date="2013" name="Nat. Genet.">
        <title>The duck genome and transcriptome provide insight into an avian influenza virus reservoir species.</title>
        <authorList>
            <person name="Huang Y."/>
            <person name="Li Y."/>
            <person name="Burt D.W."/>
            <person name="Chen H."/>
            <person name="Zhang Y."/>
            <person name="Qian W."/>
            <person name="Kim H."/>
            <person name="Gan S."/>
            <person name="Zhao Y."/>
            <person name="Li J."/>
            <person name="Yi K."/>
            <person name="Feng H."/>
            <person name="Zhu P."/>
            <person name="Li B."/>
            <person name="Liu Q."/>
            <person name="Fairley S."/>
            <person name="Magor K.E."/>
            <person name="Du Z."/>
            <person name="Hu X."/>
            <person name="Goodman L."/>
            <person name="Tafer H."/>
            <person name="Vignal A."/>
            <person name="Lee T."/>
            <person name="Kim K.W."/>
            <person name="Sheng Z."/>
            <person name="An Y."/>
            <person name="Searle S."/>
            <person name="Herrero J."/>
            <person name="Groenen M.A."/>
            <person name="Crooijmans R.P."/>
            <person name="Faraut T."/>
            <person name="Cai Q."/>
            <person name="Webster R.G."/>
            <person name="Aldridge J.R."/>
            <person name="Warren W.C."/>
            <person name="Bartschat S."/>
            <person name="Kehr S."/>
            <person name="Marz M."/>
            <person name="Stadler P.F."/>
            <person name="Smith J."/>
            <person name="Kraus R.H."/>
            <person name="Zhao Y."/>
            <person name="Ren L."/>
            <person name="Fei J."/>
            <person name="Morisson M."/>
            <person name="Kaiser P."/>
            <person name="Griffin D.K."/>
            <person name="Rao M."/>
            <person name="Pitel F."/>
            <person name="Wang J."/>
            <person name="Li N."/>
        </authorList>
    </citation>
    <scope>NUCLEOTIDE SEQUENCE [LARGE SCALE GENOMIC DNA]</scope>
</reference>
<evidence type="ECO:0000256" key="1">
    <source>
        <dbReference type="SAM" id="MobiDB-lite"/>
    </source>
</evidence>
<sequence>MDADRLGGTTKRRGSIINTIGTVSQTQCRTRSFPCYFSFFVQFSSLPCPPAHKKERPPLLGSLASPRPAVKHCGGDRELMGEGKAGSMNRTAETSIKVTWSWLPMTHHTVHSLKPQDMTPEKQGFFHNDCHRPQNAQQARKKRQIISQPGDRKKRE</sequence>
<dbReference type="Proteomes" id="UP000296049">
    <property type="component" value="Unassembled WGS sequence"/>
</dbReference>
<dbReference type="EMBL" id="KB742848">
    <property type="protein sequence ID" value="EOB03561.1"/>
    <property type="molecule type" value="Genomic_DNA"/>
</dbReference>
<evidence type="ECO:0000313" key="3">
    <source>
        <dbReference type="Proteomes" id="UP000296049"/>
    </source>
</evidence>
<protein>
    <submittedName>
        <fullName evidence="2">Uncharacterized protein</fullName>
    </submittedName>
</protein>